<sequence length="63" mass="7253">MNECKEERYEQHARRQSSFSYGRGWLCMEGAGLVRALQELRQLGAEATPSRFKENRMKSGGTE</sequence>
<name>A0ABS4ILV0_9BACL</name>
<gene>
    <name evidence="1" type="ORF">J2Z66_000085</name>
</gene>
<protein>
    <submittedName>
        <fullName evidence="1">Uncharacterized protein</fullName>
    </submittedName>
</protein>
<accession>A0ABS4ILV0</accession>
<organism evidence="1 2">
    <name type="scientific">Paenibacillus eucommiae</name>
    <dbReference type="NCBI Taxonomy" id="1355755"/>
    <lineage>
        <taxon>Bacteria</taxon>
        <taxon>Bacillati</taxon>
        <taxon>Bacillota</taxon>
        <taxon>Bacilli</taxon>
        <taxon>Bacillales</taxon>
        <taxon>Paenibacillaceae</taxon>
        <taxon>Paenibacillus</taxon>
    </lineage>
</organism>
<evidence type="ECO:0000313" key="1">
    <source>
        <dbReference type="EMBL" id="MBP1988490.1"/>
    </source>
</evidence>
<dbReference type="Proteomes" id="UP001519287">
    <property type="component" value="Unassembled WGS sequence"/>
</dbReference>
<comment type="caution">
    <text evidence="1">The sequence shown here is derived from an EMBL/GenBank/DDBJ whole genome shotgun (WGS) entry which is preliminary data.</text>
</comment>
<proteinExistence type="predicted"/>
<dbReference type="EMBL" id="JAGGLB010000001">
    <property type="protein sequence ID" value="MBP1988490.1"/>
    <property type="molecule type" value="Genomic_DNA"/>
</dbReference>
<keyword evidence="2" id="KW-1185">Reference proteome</keyword>
<reference evidence="1 2" key="1">
    <citation type="submission" date="2021-03" db="EMBL/GenBank/DDBJ databases">
        <title>Genomic Encyclopedia of Type Strains, Phase IV (KMG-IV): sequencing the most valuable type-strain genomes for metagenomic binning, comparative biology and taxonomic classification.</title>
        <authorList>
            <person name="Goeker M."/>
        </authorList>
    </citation>
    <scope>NUCLEOTIDE SEQUENCE [LARGE SCALE GENOMIC DNA]</scope>
    <source>
        <strain evidence="1 2">DSM 26048</strain>
    </source>
</reference>
<evidence type="ECO:0000313" key="2">
    <source>
        <dbReference type="Proteomes" id="UP001519287"/>
    </source>
</evidence>
<dbReference type="RefSeq" id="WP_209968443.1">
    <property type="nucleotide sequence ID" value="NZ_JAGGLB010000001.1"/>
</dbReference>